<feature type="non-terminal residue" evidence="1">
    <location>
        <position position="83"/>
    </location>
</feature>
<accession>A0ABD0LM07</accession>
<gene>
    <name evidence="1" type="ORF">BaRGS_00008166</name>
</gene>
<dbReference type="EMBL" id="JACVVK020000036">
    <property type="protein sequence ID" value="KAK7500591.1"/>
    <property type="molecule type" value="Genomic_DNA"/>
</dbReference>
<reference evidence="1 2" key="1">
    <citation type="journal article" date="2023" name="Sci. Data">
        <title>Genome assembly of the Korean intertidal mud-creeper Batillaria attramentaria.</title>
        <authorList>
            <person name="Patra A.K."/>
            <person name="Ho P.T."/>
            <person name="Jun S."/>
            <person name="Lee S.J."/>
            <person name="Kim Y."/>
            <person name="Won Y.J."/>
        </authorList>
    </citation>
    <scope>NUCLEOTIDE SEQUENCE [LARGE SCALE GENOMIC DNA]</scope>
    <source>
        <strain evidence="1">Wonlab-2016</strain>
    </source>
</reference>
<evidence type="ECO:0000313" key="2">
    <source>
        <dbReference type="Proteomes" id="UP001519460"/>
    </source>
</evidence>
<sequence length="83" mass="9574">MPSRLQFQAWLRRIEACLLTKTTQLQRTWLLAGRRMFDEPRLAKLRSVDHQTLSSVHRAFPVISVFPCRDPARPATVSLPSLC</sequence>
<organism evidence="1 2">
    <name type="scientific">Batillaria attramentaria</name>
    <dbReference type="NCBI Taxonomy" id="370345"/>
    <lineage>
        <taxon>Eukaryota</taxon>
        <taxon>Metazoa</taxon>
        <taxon>Spiralia</taxon>
        <taxon>Lophotrochozoa</taxon>
        <taxon>Mollusca</taxon>
        <taxon>Gastropoda</taxon>
        <taxon>Caenogastropoda</taxon>
        <taxon>Sorbeoconcha</taxon>
        <taxon>Cerithioidea</taxon>
        <taxon>Batillariidae</taxon>
        <taxon>Batillaria</taxon>
    </lineage>
</organism>
<proteinExistence type="predicted"/>
<evidence type="ECO:0000313" key="1">
    <source>
        <dbReference type="EMBL" id="KAK7500591.1"/>
    </source>
</evidence>
<dbReference type="Proteomes" id="UP001519460">
    <property type="component" value="Unassembled WGS sequence"/>
</dbReference>
<dbReference type="AlphaFoldDB" id="A0ABD0LM07"/>
<comment type="caution">
    <text evidence="1">The sequence shown here is derived from an EMBL/GenBank/DDBJ whole genome shotgun (WGS) entry which is preliminary data.</text>
</comment>
<name>A0ABD0LM07_9CAEN</name>
<protein>
    <submittedName>
        <fullName evidence="1">Uncharacterized protein</fullName>
    </submittedName>
</protein>
<keyword evidence="2" id="KW-1185">Reference proteome</keyword>